<name>A0A836ANT2_SHEEP</name>
<reference evidence="6 7" key="1">
    <citation type="submission" date="2020-12" db="EMBL/GenBank/DDBJ databases">
        <title>De novo assembly of Tibetan sheep genome.</title>
        <authorList>
            <person name="Li X."/>
        </authorList>
    </citation>
    <scope>NUCLEOTIDE SEQUENCE [LARGE SCALE GENOMIC DNA]</scope>
    <source>
        <tissue evidence="6">Heart</tissue>
    </source>
</reference>
<dbReference type="SUPFAM" id="SSF48452">
    <property type="entry name" value="TPR-like"/>
    <property type="match status" value="2"/>
</dbReference>
<dbReference type="EMBL" id="JAEMGP010000001">
    <property type="protein sequence ID" value="KAG5214635.1"/>
    <property type="molecule type" value="Genomic_DNA"/>
</dbReference>
<evidence type="ECO:0000256" key="2">
    <source>
        <dbReference type="ARBA" id="ARBA00022771"/>
    </source>
</evidence>
<evidence type="ECO:0000256" key="3">
    <source>
        <dbReference type="ARBA" id="ARBA00022833"/>
    </source>
</evidence>
<gene>
    <name evidence="6" type="ORF">JEQ12_000211</name>
</gene>
<dbReference type="Proteomes" id="UP000664991">
    <property type="component" value="Unassembled WGS sequence"/>
</dbReference>
<evidence type="ECO:0000313" key="7">
    <source>
        <dbReference type="Proteomes" id="UP000664991"/>
    </source>
</evidence>
<dbReference type="Gene3D" id="6.10.140.2220">
    <property type="match status" value="1"/>
</dbReference>
<dbReference type="SUPFAM" id="SSF144232">
    <property type="entry name" value="HIT/MYND zinc finger-like"/>
    <property type="match status" value="1"/>
</dbReference>
<keyword evidence="2 4" id="KW-0863">Zinc-finger</keyword>
<evidence type="ECO:0000256" key="4">
    <source>
        <dbReference type="PROSITE-ProRule" id="PRU00134"/>
    </source>
</evidence>
<dbReference type="InterPro" id="IPR011990">
    <property type="entry name" value="TPR-like_helical_dom_sf"/>
</dbReference>
<dbReference type="GO" id="GO:0008270">
    <property type="term" value="F:zinc ion binding"/>
    <property type="evidence" value="ECO:0007669"/>
    <property type="project" value="UniProtKB-KW"/>
</dbReference>
<evidence type="ECO:0000259" key="5">
    <source>
        <dbReference type="PROSITE" id="PS50865"/>
    </source>
</evidence>
<organism evidence="6 7">
    <name type="scientific">Ovis aries</name>
    <name type="common">Sheep</name>
    <dbReference type="NCBI Taxonomy" id="9940"/>
    <lineage>
        <taxon>Eukaryota</taxon>
        <taxon>Metazoa</taxon>
        <taxon>Chordata</taxon>
        <taxon>Craniata</taxon>
        <taxon>Vertebrata</taxon>
        <taxon>Euteleostomi</taxon>
        <taxon>Mammalia</taxon>
        <taxon>Eutheria</taxon>
        <taxon>Laurasiatheria</taxon>
        <taxon>Artiodactyla</taxon>
        <taxon>Ruminantia</taxon>
        <taxon>Pecora</taxon>
        <taxon>Bovidae</taxon>
        <taxon>Caprinae</taxon>
        <taxon>Ovis</taxon>
    </lineage>
</organism>
<dbReference type="Pfam" id="PF01753">
    <property type="entry name" value="zf-MYND"/>
    <property type="match status" value="1"/>
</dbReference>
<keyword evidence="1" id="KW-0479">Metal-binding</keyword>
<dbReference type="InterPro" id="IPR002893">
    <property type="entry name" value="Znf_MYND"/>
</dbReference>
<evidence type="ECO:0000313" key="6">
    <source>
        <dbReference type="EMBL" id="KAG5214635.1"/>
    </source>
</evidence>
<dbReference type="PANTHER" id="PTHR46533">
    <property type="entry name" value="ZINC FINGER MYND DOMAIN-CONTAINING PROTEIN 12"/>
    <property type="match status" value="1"/>
</dbReference>
<accession>A0A836ANT2</accession>
<keyword evidence="3" id="KW-0862">Zinc</keyword>
<dbReference type="Gene3D" id="1.25.40.10">
    <property type="entry name" value="Tetratricopeptide repeat domain"/>
    <property type="match status" value="1"/>
</dbReference>
<dbReference type="AlphaFoldDB" id="A0A836ANT2"/>
<dbReference type="PANTHER" id="PTHR46533:SF1">
    <property type="entry name" value="ZINC FINGER MYND DOMAIN-CONTAINING PROTEIN 12"/>
    <property type="match status" value="1"/>
</dbReference>
<feature type="domain" description="MYND-type" evidence="5">
    <location>
        <begin position="17"/>
        <end position="54"/>
    </location>
</feature>
<evidence type="ECO:0000256" key="1">
    <source>
        <dbReference type="ARBA" id="ARBA00022723"/>
    </source>
</evidence>
<dbReference type="PROSITE" id="PS50865">
    <property type="entry name" value="ZF_MYND_2"/>
    <property type="match status" value="1"/>
</dbReference>
<proteinExistence type="predicted"/>
<dbReference type="InterPro" id="IPR053248">
    <property type="entry name" value="Zinc_finger_MYND_domain"/>
</dbReference>
<comment type="caution">
    <text evidence="6">The sequence shown here is derived from an EMBL/GenBank/DDBJ whole genome shotgun (WGS) entry which is preliminary data.</text>
</comment>
<protein>
    <recommendedName>
        <fullName evidence="5">MYND-type domain-containing protein</fullName>
    </recommendedName>
</protein>
<sequence>MNVIYPLAVPKGRRLCCEVCEAPAERVCRACTVTYYCGVAHQRADWGSIHEKICQLLIPLRTSMPFCNSEEERQHGLQQLQQRQKHLIELCYTVAQKYIFEGKHEDAVPAALHSLRFRMNVHGLSSVELVPAYLLLAEASLGLGRVVQAEEYLSQAQWTVLKSTECSYAIHSLLHRNLGLLYMAKENYEEARYHLANDIYFASCAFGTEHIRASGGYFHLANIFNGLKKLDLADTLYTKVSEIWNKYLNDRYQVLSQARIQQIDLLGKRFETDTGLDEAQEAEAIQILTSILNIRETTSNKAPQKTIFVLKILFMLYFLMMNSSKASSSRKAASLKQREKFLWLDLAVLSSCTSFCPQRDHPRVAQEVFGNGKQTSPKGSCSGYPDPSSALGPFLHHTAIPNGFQLSLAICIFILKFNSNPWHLLLPFDAKPENLIQEEPKKPGAKSSKVMLLLCSPASQSSVAAYPLGFF</sequence>